<evidence type="ECO:0000256" key="1">
    <source>
        <dbReference type="SAM" id="MobiDB-lite"/>
    </source>
</evidence>
<proteinExistence type="predicted"/>
<feature type="region of interest" description="Disordered" evidence="1">
    <location>
        <begin position="121"/>
        <end position="152"/>
    </location>
</feature>
<name>S5DT34_9VIRU</name>
<evidence type="ECO:0000313" key="3">
    <source>
        <dbReference type="EMBL" id="AGQ20200.1"/>
    </source>
</evidence>
<keyword evidence="2" id="KW-0812">Transmembrane</keyword>
<keyword evidence="2" id="KW-0472">Membrane</keyword>
<feature type="transmembrane region" description="Helical" evidence="2">
    <location>
        <begin position="66"/>
        <end position="85"/>
    </location>
</feature>
<dbReference type="EMBL" id="KC752293">
    <property type="protein sequence ID" value="AGQ20200.1"/>
    <property type="molecule type" value="Genomic_DNA"/>
</dbReference>
<evidence type="ECO:0000256" key="2">
    <source>
        <dbReference type="SAM" id="Phobius"/>
    </source>
</evidence>
<accession>S5DT34</accession>
<keyword evidence="2" id="KW-1133">Transmembrane helix</keyword>
<protein>
    <submittedName>
        <fullName evidence="3">AsIV-cont00087-ORF1</fullName>
    </submittedName>
</protein>
<sequence>MNTLACGLISVGVNIFFKNFDNSVSCDNDKVPLYVQNMSSRDHLDHFGYGHLPYQRLKMLSKCDCSWFYGSLLWFYGSLLISFFSHTQYDHCLRSSQRFGTANHGTAYVHDRIVHGASEEIQASGSAERGSEDAVSANSTSEGENGGATEVNAVPTHVRSANYVENILLIKSSTPS</sequence>
<organism evidence="3">
    <name type="scientific">Apophua simplicipes ichnovirus</name>
    <dbReference type="NCBI Taxonomy" id="1329648"/>
    <lineage>
        <taxon>Viruses</taxon>
        <taxon>Viruses incertae sedis</taxon>
        <taxon>Polydnaviriformidae</taxon>
        <taxon>Ichnoviriform</taxon>
    </lineage>
</organism>
<reference evidence="3" key="1">
    <citation type="journal article" date="2013" name="J. Gen. Virol.">
        <title>Ultrastructural and genomic characterization of a second banchine polydnavirus confirms the existence of shared features within this ichnovirus lineage.</title>
        <authorList>
            <person name="Djoumad A."/>
            <person name="Stoltz D."/>
            <person name="Beliveau C."/>
            <person name="Boyle B."/>
            <person name="Kuhn L."/>
            <person name="Cusson M."/>
        </authorList>
    </citation>
    <scope>NUCLEOTIDE SEQUENCE</scope>
</reference>